<dbReference type="RefSeq" id="WP_062978827.1">
    <property type="nucleotide sequence ID" value="NZ_JAAXOT010000015.1"/>
</dbReference>
<dbReference type="EMBL" id="JAAXOT010000015">
    <property type="protein sequence ID" value="NKY59334.1"/>
    <property type="molecule type" value="Genomic_DNA"/>
</dbReference>
<name>A0A846YP77_9NOCA</name>
<protein>
    <submittedName>
        <fullName evidence="5">Universal stress protein</fullName>
    </submittedName>
</protein>
<evidence type="ECO:0000256" key="2">
    <source>
        <dbReference type="ARBA" id="ARBA00022741"/>
    </source>
</evidence>
<proteinExistence type="inferred from homology"/>
<accession>A0A846YP77</accession>
<dbReference type="InterPro" id="IPR006015">
    <property type="entry name" value="Universal_stress_UspA"/>
</dbReference>
<dbReference type="PANTHER" id="PTHR46268:SF27">
    <property type="entry name" value="UNIVERSAL STRESS PROTEIN RV2623"/>
    <property type="match status" value="1"/>
</dbReference>
<dbReference type="AlphaFoldDB" id="A0A846YP77"/>
<dbReference type="SUPFAM" id="SSF52402">
    <property type="entry name" value="Adenine nucleotide alpha hydrolases-like"/>
    <property type="match status" value="2"/>
</dbReference>
<evidence type="ECO:0000256" key="1">
    <source>
        <dbReference type="ARBA" id="ARBA00008791"/>
    </source>
</evidence>
<keyword evidence="6" id="KW-1185">Reference proteome</keyword>
<organism evidence="5 6">
    <name type="scientific">Nocardia flavorosea</name>
    <dbReference type="NCBI Taxonomy" id="53429"/>
    <lineage>
        <taxon>Bacteria</taxon>
        <taxon>Bacillati</taxon>
        <taxon>Actinomycetota</taxon>
        <taxon>Actinomycetes</taxon>
        <taxon>Mycobacteriales</taxon>
        <taxon>Nocardiaceae</taxon>
        <taxon>Nocardia</taxon>
    </lineage>
</organism>
<dbReference type="PRINTS" id="PR01438">
    <property type="entry name" value="UNVRSLSTRESS"/>
</dbReference>
<dbReference type="GO" id="GO:0005524">
    <property type="term" value="F:ATP binding"/>
    <property type="evidence" value="ECO:0007669"/>
    <property type="project" value="UniProtKB-KW"/>
</dbReference>
<dbReference type="PANTHER" id="PTHR46268">
    <property type="entry name" value="STRESS RESPONSE PROTEIN NHAX"/>
    <property type="match status" value="1"/>
</dbReference>
<evidence type="ECO:0000313" key="5">
    <source>
        <dbReference type="EMBL" id="NKY59334.1"/>
    </source>
</evidence>
<dbReference type="InterPro" id="IPR006016">
    <property type="entry name" value="UspA"/>
</dbReference>
<dbReference type="InterPro" id="IPR014729">
    <property type="entry name" value="Rossmann-like_a/b/a_fold"/>
</dbReference>
<dbReference type="Gene3D" id="3.40.50.620">
    <property type="entry name" value="HUPs"/>
    <property type="match status" value="2"/>
</dbReference>
<comment type="caution">
    <text evidence="5">The sequence shown here is derived from an EMBL/GenBank/DDBJ whole genome shotgun (WGS) entry which is preliminary data.</text>
</comment>
<sequence length="302" mass="32061">MDSSAQSSESSLSIVVGVDSSEPSELAVRWASRTASRRGGRLRIVHGYNLAAARTLTGVYDQMERPVLEAAYRRGNDCVERARSQALQIDPSLTVETALSDAEPARLLVEESASAELTVIGASGEGSTPAHLGSTLLAVTSHGHGKVVVVRGHGTESSTGRERPVVVGLDGTAASNAAAAAAFAEADLLRVPVIALHTWHDLRFHWFAGMPETVDDPDIAAAAEAQLAEWLAEWMAKYPGVQVIRKIYLAGPDLHLIEWSKSAQLVVVGSRGRGGFHGLLMGSTSNIIVQRAHCPVLVAHRT</sequence>
<feature type="domain" description="UspA" evidence="4">
    <location>
        <begin position="14"/>
        <end position="151"/>
    </location>
</feature>
<feature type="domain" description="UspA" evidence="4">
    <location>
        <begin position="163"/>
        <end position="299"/>
    </location>
</feature>
<evidence type="ECO:0000259" key="4">
    <source>
        <dbReference type="Pfam" id="PF00582"/>
    </source>
</evidence>
<keyword evidence="2" id="KW-0547">Nucleotide-binding</keyword>
<comment type="similarity">
    <text evidence="1">Belongs to the universal stress protein A family.</text>
</comment>
<dbReference type="Pfam" id="PF00582">
    <property type="entry name" value="Usp"/>
    <property type="match status" value="2"/>
</dbReference>
<gene>
    <name evidence="5" type="ORF">HGA15_24900</name>
</gene>
<evidence type="ECO:0000313" key="6">
    <source>
        <dbReference type="Proteomes" id="UP000570678"/>
    </source>
</evidence>
<dbReference type="Proteomes" id="UP000570678">
    <property type="component" value="Unassembled WGS sequence"/>
</dbReference>
<reference evidence="5 6" key="1">
    <citation type="submission" date="2020-04" db="EMBL/GenBank/DDBJ databases">
        <title>MicrobeNet Type strains.</title>
        <authorList>
            <person name="Nicholson A.C."/>
        </authorList>
    </citation>
    <scope>NUCLEOTIDE SEQUENCE [LARGE SCALE GENOMIC DNA]</scope>
    <source>
        <strain evidence="5 6">JCM 3332</strain>
    </source>
</reference>
<keyword evidence="3" id="KW-0067">ATP-binding</keyword>
<evidence type="ECO:0000256" key="3">
    <source>
        <dbReference type="ARBA" id="ARBA00022840"/>
    </source>
</evidence>